<comment type="caution">
    <text evidence="1">The sequence shown here is derived from an EMBL/GenBank/DDBJ whole genome shotgun (WGS) entry which is preliminary data.</text>
</comment>
<accession>A0A4Z2J701</accession>
<evidence type="ECO:0000313" key="2">
    <source>
        <dbReference type="Proteomes" id="UP000314294"/>
    </source>
</evidence>
<keyword evidence="2" id="KW-1185">Reference proteome</keyword>
<dbReference type="EMBL" id="SRLO01000018">
    <property type="protein sequence ID" value="TNN85969.1"/>
    <property type="molecule type" value="Genomic_DNA"/>
</dbReference>
<gene>
    <name evidence="1" type="ORF">EYF80_003813</name>
</gene>
<dbReference type="Proteomes" id="UP000314294">
    <property type="component" value="Unassembled WGS sequence"/>
</dbReference>
<organism evidence="1 2">
    <name type="scientific">Liparis tanakae</name>
    <name type="common">Tanaka's snailfish</name>
    <dbReference type="NCBI Taxonomy" id="230148"/>
    <lineage>
        <taxon>Eukaryota</taxon>
        <taxon>Metazoa</taxon>
        <taxon>Chordata</taxon>
        <taxon>Craniata</taxon>
        <taxon>Vertebrata</taxon>
        <taxon>Euteleostomi</taxon>
        <taxon>Actinopterygii</taxon>
        <taxon>Neopterygii</taxon>
        <taxon>Teleostei</taxon>
        <taxon>Neoteleostei</taxon>
        <taxon>Acanthomorphata</taxon>
        <taxon>Eupercaria</taxon>
        <taxon>Perciformes</taxon>
        <taxon>Cottioidei</taxon>
        <taxon>Cottales</taxon>
        <taxon>Liparidae</taxon>
        <taxon>Liparis</taxon>
    </lineage>
</organism>
<evidence type="ECO:0000313" key="1">
    <source>
        <dbReference type="EMBL" id="TNN85969.1"/>
    </source>
</evidence>
<protein>
    <submittedName>
        <fullName evidence="1">Uncharacterized protein</fullName>
    </submittedName>
</protein>
<name>A0A4Z2J701_9TELE</name>
<proteinExistence type="predicted"/>
<reference evidence="1 2" key="1">
    <citation type="submission" date="2019-03" db="EMBL/GenBank/DDBJ databases">
        <title>First draft genome of Liparis tanakae, snailfish: a comprehensive survey of snailfish specific genes.</title>
        <authorList>
            <person name="Kim W."/>
            <person name="Song I."/>
            <person name="Jeong J.-H."/>
            <person name="Kim D."/>
            <person name="Kim S."/>
            <person name="Ryu S."/>
            <person name="Song J.Y."/>
            <person name="Lee S.K."/>
        </authorList>
    </citation>
    <scope>NUCLEOTIDE SEQUENCE [LARGE SCALE GENOMIC DNA]</scope>
    <source>
        <tissue evidence="1">Muscle</tissue>
    </source>
</reference>
<sequence>MAALQVLQRGVCDQGAVVQLDHLQAVVSTGTAAQVSDAVIGDQLTVRQTLQEDRHGSSITHQNKKELRATHQGLDAVLGDLVTPGDVELLQQRTTLTEPRSFRKDE</sequence>
<dbReference type="AlphaFoldDB" id="A0A4Z2J701"/>